<proteinExistence type="predicted"/>
<keyword evidence="2" id="KW-1185">Reference proteome</keyword>
<evidence type="ECO:0000313" key="2">
    <source>
        <dbReference type="Proteomes" id="UP001152622"/>
    </source>
</evidence>
<organism evidence="1 2">
    <name type="scientific">Synaphobranchus kaupii</name>
    <name type="common">Kaup's arrowtooth eel</name>
    <dbReference type="NCBI Taxonomy" id="118154"/>
    <lineage>
        <taxon>Eukaryota</taxon>
        <taxon>Metazoa</taxon>
        <taxon>Chordata</taxon>
        <taxon>Craniata</taxon>
        <taxon>Vertebrata</taxon>
        <taxon>Euteleostomi</taxon>
        <taxon>Actinopterygii</taxon>
        <taxon>Neopterygii</taxon>
        <taxon>Teleostei</taxon>
        <taxon>Anguilliformes</taxon>
        <taxon>Synaphobranchidae</taxon>
        <taxon>Synaphobranchus</taxon>
    </lineage>
</organism>
<comment type="caution">
    <text evidence="1">The sequence shown here is derived from an EMBL/GenBank/DDBJ whole genome shotgun (WGS) entry which is preliminary data.</text>
</comment>
<evidence type="ECO:0000313" key="1">
    <source>
        <dbReference type="EMBL" id="KAJ8379653.1"/>
    </source>
</evidence>
<protein>
    <submittedName>
        <fullName evidence="1">Uncharacterized protein</fullName>
    </submittedName>
</protein>
<dbReference type="Proteomes" id="UP001152622">
    <property type="component" value="Chromosome 1"/>
</dbReference>
<name>A0A9Q1G9V3_SYNKA</name>
<sequence>MLGPAEAPARDAPLPSSKSWACCSRAALLLEERELRDFFLPTCPLIQEKELSGFLPHLKSESSATSFSKPALLWKEAARRLPVLKQLSVLRHVGVESCLRELYCKCVRGDTGFPRGSLL</sequence>
<dbReference type="EMBL" id="JAINUF010000001">
    <property type="protein sequence ID" value="KAJ8379653.1"/>
    <property type="molecule type" value="Genomic_DNA"/>
</dbReference>
<accession>A0A9Q1G9V3</accession>
<dbReference type="AlphaFoldDB" id="A0A9Q1G9V3"/>
<reference evidence="1" key="1">
    <citation type="journal article" date="2023" name="Science">
        <title>Genome structures resolve the early diversification of teleost fishes.</title>
        <authorList>
            <person name="Parey E."/>
            <person name="Louis A."/>
            <person name="Montfort J."/>
            <person name="Bouchez O."/>
            <person name="Roques C."/>
            <person name="Iampietro C."/>
            <person name="Lluch J."/>
            <person name="Castinel A."/>
            <person name="Donnadieu C."/>
            <person name="Desvignes T."/>
            <person name="Floi Bucao C."/>
            <person name="Jouanno E."/>
            <person name="Wen M."/>
            <person name="Mejri S."/>
            <person name="Dirks R."/>
            <person name="Jansen H."/>
            <person name="Henkel C."/>
            <person name="Chen W.J."/>
            <person name="Zahm M."/>
            <person name="Cabau C."/>
            <person name="Klopp C."/>
            <person name="Thompson A.W."/>
            <person name="Robinson-Rechavi M."/>
            <person name="Braasch I."/>
            <person name="Lecointre G."/>
            <person name="Bobe J."/>
            <person name="Postlethwait J.H."/>
            <person name="Berthelot C."/>
            <person name="Roest Crollius H."/>
            <person name="Guiguen Y."/>
        </authorList>
    </citation>
    <scope>NUCLEOTIDE SEQUENCE</scope>
    <source>
        <strain evidence="1">WJC10195</strain>
    </source>
</reference>
<gene>
    <name evidence="1" type="ORF">SKAU_G00004310</name>
</gene>